<evidence type="ECO:0000256" key="2">
    <source>
        <dbReference type="ARBA" id="ARBA00023155"/>
    </source>
</evidence>
<dbReference type="SMART" id="SM00389">
    <property type="entry name" value="HOX"/>
    <property type="match status" value="1"/>
</dbReference>
<dbReference type="PANTHER" id="PTHR24324">
    <property type="entry name" value="HOMEOBOX PROTEIN HHEX"/>
    <property type="match status" value="1"/>
</dbReference>
<proteinExistence type="predicted"/>
<keyword evidence="2 3" id="KW-0371">Homeobox</keyword>
<dbReference type="STRING" id="945553.A0A0D2MXX3"/>
<organism evidence="5 6">
    <name type="scientific">Hypholoma sublateritium (strain FD-334 SS-4)</name>
    <dbReference type="NCBI Taxonomy" id="945553"/>
    <lineage>
        <taxon>Eukaryota</taxon>
        <taxon>Fungi</taxon>
        <taxon>Dikarya</taxon>
        <taxon>Basidiomycota</taxon>
        <taxon>Agaricomycotina</taxon>
        <taxon>Agaricomycetes</taxon>
        <taxon>Agaricomycetidae</taxon>
        <taxon>Agaricales</taxon>
        <taxon>Agaricineae</taxon>
        <taxon>Strophariaceae</taxon>
        <taxon>Hypholoma</taxon>
    </lineage>
</organism>
<dbReference type="GO" id="GO:0030154">
    <property type="term" value="P:cell differentiation"/>
    <property type="evidence" value="ECO:0007669"/>
    <property type="project" value="TreeGrafter"/>
</dbReference>
<evidence type="ECO:0000313" key="5">
    <source>
        <dbReference type="EMBL" id="KJA28948.1"/>
    </source>
</evidence>
<dbReference type="GO" id="GO:0000978">
    <property type="term" value="F:RNA polymerase II cis-regulatory region sequence-specific DNA binding"/>
    <property type="evidence" value="ECO:0007669"/>
    <property type="project" value="TreeGrafter"/>
</dbReference>
<evidence type="ECO:0000256" key="3">
    <source>
        <dbReference type="RuleBase" id="RU000682"/>
    </source>
</evidence>
<dbReference type="GO" id="GO:0005634">
    <property type="term" value="C:nucleus"/>
    <property type="evidence" value="ECO:0007669"/>
    <property type="project" value="UniProtKB-SubCell"/>
</dbReference>
<dbReference type="InterPro" id="IPR009057">
    <property type="entry name" value="Homeodomain-like_sf"/>
</dbReference>
<protein>
    <recommendedName>
        <fullName evidence="4">Homeobox domain-containing protein</fullName>
    </recommendedName>
</protein>
<dbReference type="CDD" id="cd00086">
    <property type="entry name" value="homeodomain"/>
    <property type="match status" value="1"/>
</dbReference>
<dbReference type="Proteomes" id="UP000054270">
    <property type="component" value="Unassembled WGS sequence"/>
</dbReference>
<keyword evidence="3" id="KW-0539">Nucleus</keyword>
<gene>
    <name evidence="5" type="ORF">HYPSUDRAFT_128382</name>
</gene>
<dbReference type="Pfam" id="PF00046">
    <property type="entry name" value="Homeodomain"/>
    <property type="match status" value="1"/>
</dbReference>
<accession>A0A0D2MXX3</accession>
<keyword evidence="6" id="KW-1185">Reference proteome</keyword>
<evidence type="ECO:0000256" key="1">
    <source>
        <dbReference type="ARBA" id="ARBA00023125"/>
    </source>
</evidence>
<sequence>MAAFPHPLDPAVDFRAFYPYTPNEVKHRKRTTSAQLKVLEAIFRKDTKPNAALRQELALQLDMTPRGVQVWFQNR</sequence>
<dbReference type="EMBL" id="KN817520">
    <property type="protein sequence ID" value="KJA28948.1"/>
    <property type="molecule type" value="Genomic_DNA"/>
</dbReference>
<dbReference type="AlphaFoldDB" id="A0A0D2MXX3"/>
<reference evidence="6" key="1">
    <citation type="submission" date="2014-04" db="EMBL/GenBank/DDBJ databases">
        <title>Evolutionary Origins and Diversification of the Mycorrhizal Mutualists.</title>
        <authorList>
            <consortium name="DOE Joint Genome Institute"/>
            <consortium name="Mycorrhizal Genomics Consortium"/>
            <person name="Kohler A."/>
            <person name="Kuo A."/>
            <person name="Nagy L.G."/>
            <person name="Floudas D."/>
            <person name="Copeland A."/>
            <person name="Barry K.W."/>
            <person name="Cichocki N."/>
            <person name="Veneault-Fourrey C."/>
            <person name="LaButti K."/>
            <person name="Lindquist E.A."/>
            <person name="Lipzen A."/>
            <person name="Lundell T."/>
            <person name="Morin E."/>
            <person name="Murat C."/>
            <person name="Riley R."/>
            <person name="Ohm R."/>
            <person name="Sun H."/>
            <person name="Tunlid A."/>
            <person name="Henrissat B."/>
            <person name="Grigoriev I.V."/>
            <person name="Hibbett D.S."/>
            <person name="Martin F."/>
        </authorList>
    </citation>
    <scope>NUCLEOTIDE SEQUENCE [LARGE SCALE GENOMIC DNA]</scope>
    <source>
        <strain evidence="6">FD-334 SS-4</strain>
    </source>
</reference>
<keyword evidence="1 3" id="KW-0238">DNA-binding</keyword>
<name>A0A0D2MXX3_HYPSF</name>
<dbReference type="GO" id="GO:0006357">
    <property type="term" value="P:regulation of transcription by RNA polymerase II"/>
    <property type="evidence" value="ECO:0007669"/>
    <property type="project" value="TreeGrafter"/>
</dbReference>
<dbReference type="SUPFAM" id="SSF46689">
    <property type="entry name" value="Homeodomain-like"/>
    <property type="match status" value="1"/>
</dbReference>
<dbReference type="Gene3D" id="1.10.10.60">
    <property type="entry name" value="Homeodomain-like"/>
    <property type="match status" value="1"/>
</dbReference>
<dbReference type="OMA" id="IMEVRHS"/>
<feature type="non-terminal residue" evidence="5">
    <location>
        <position position="75"/>
    </location>
</feature>
<comment type="subcellular location">
    <subcellularLocation>
        <location evidence="3">Nucleus</location>
    </subcellularLocation>
</comment>
<evidence type="ECO:0000313" key="6">
    <source>
        <dbReference type="Proteomes" id="UP000054270"/>
    </source>
</evidence>
<feature type="domain" description="Homeobox" evidence="4">
    <location>
        <begin position="26"/>
        <end position="75"/>
    </location>
</feature>
<dbReference type="InterPro" id="IPR051000">
    <property type="entry name" value="Homeobox_DNA-bind_prot"/>
</dbReference>
<dbReference type="InterPro" id="IPR001356">
    <property type="entry name" value="HD"/>
</dbReference>
<evidence type="ECO:0000259" key="4">
    <source>
        <dbReference type="SMART" id="SM00389"/>
    </source>
</evidence>
<dbReference type="OrthoDB" id="6159439at2759"/>
<dbReference type="PANTHER" id="PTHR24324:SF9">
    <property type="entry name" value="HOMEOBOX DOMAIN-CONTAINING PROTEIN"/>
    <property type="match status" value="1"/>
</dbReference>